<comment type="subcellular location">
    <subcellularLocation>
        <location evidence="1 8">Mitochondrion inner membrane</location>
    </subcellularLocation>
</comment>
<dbReference type="InterPro" id="IPR036249">
    <property type="entry name" value="Thioredoxin-like_sf"/>
</dbReference>
<evidence type="ECO:0000256" key="4">
    <source>
        <dbReference type="ARBA" id="ARBA00022792"/>
    </source>
</evidence>
<protein>
    <recommendedName>
        <fullName evidence="13">Thioredoxin domain-containing protein</fullName>
    </recommendedName>
</protein>
<gene>
    <name evidence="11" type="ORF">AMAG_12336</name>
</gene>
<feature type="binding site" evidence="9">
    <location>
        <position position="243"/>
    </location>
    <ligand>
        <name>Cu cation</name>
        <dbReference type="ChEBI" id="CHEBI:23378"/>
    </ligand>
</feature>
<evidence type="ECO:0000256" key="6">
    <source>
        <dbReference type="ARBA" id="ARBA00023128"/>
    </source>
</evidence>
<dbReference type="GO" id="GO:0033617">
    <property type="term" value="P:mitochondrial respiratory chain complex IV assembly"/>
    <property type="evidence" value="ECO:0007669"/>
    <property type="project" value="TreeGrafter"/>
</dbReference>
<reference evidence="12" key="2">
    <citation type="submission" date="2009-11" db="EMBL/GenBank/DDBJ databases">
        <title>The Genome Sequence of Allomyces macrogynus strain ATCC 38327.</title>
        <authorList>
            <consortium name="The Broad Institute Genome Sequencing Platform"/>
            <person name="Russ C."/>
            <person name="Cuomo C."/>
            <person name="Shea T."/>
            <person name="Young S.K."/>
            <person name="Zeng Q."/>
            <person name="Koehrsen M."/>
            <person name="Haas B."/>
            <person name="Borodovsky M."/>
            <person name="Guigo R."/>
            <person name="Alvarado L."/>
            <person name="Berlin A."/>
            <person name="Borenstein D."/>
            <person name="Chen Z."/>
            <person name="Engels R."/>
            <person name="Freedman E."/>
            <person name="Gellesch M."/>
            <person name="Goldberg J."/>
            <person name="Griggs A."/>
            <person name="Gujja S."/>
            <person name="Heiman D."/>
            <person name="Hepburn T."/>
            <person name="Howarth C."/>
            <person name="Jen D."/>
            <person name="Larson L."/>
            <person name="Lewis B."/>
            <person name="Mehta T."/>
            <person name="Park D."/>
            <person name="Pearson M."/>
            <person name="Roberts A."/>
            <person name="Saif S."/>
            <person name="Shenoy N."/>
            <person name="Sisk P."/>
            <person name="Stolte C."/>
            <person name="Sykes S."/>
            <person name="Walk T."/>
            <person name="White J."/>
            <person name="Yandava C."/>
            <person name="Burger G."/>
            <person name="Gray M.W."/>
            <person name="Holland P.W.H."/>
            <person name="King N."/>
            <person name="Lang F.B.F."/>
            <person name="Roger A.J."/>
            <person name="Ruiz-Trillo I."/>
            <person name="Lander E."/>
            <person name="Nusbaum C."/>
        </authorList>
    </citation>
    <scope>NUCLEOTIDE SEQUENCE [LARGE SCALE GENOMIC DNA]</scope>
    <source>
        <strain evidence="12">ATCC 38327</strain>
    </source>
</reference>
<name>A0A0L0SY55_ALLM3</name>
<evidence type="ECO:0000256" key="2">
    <source>
        <dbReference type="ARBA" id="ARBA00010996"/>
    </source>
</evidence>
<organism evidence="11 12">
    <name type="scientific">Allomyces macrogynus (strain ATCC 38327)</name>
    <name type="common">Allomyces javanicus var. macrogynus</name>
    <dbReference type="NCBI Taxonomy" id="578462"/>
    <lineage>
        <taxon>Eukaryota</taxon>
        <taxon>Fungi</taxon>
        <taxon>Fungi incertae sedis</taxon>
        <taxon>Blastocladiomycota</taxon>
        <taxon>Blastocladiomycetes</taxon>
        <taxon>Blastocladiales</taxon>
        <taxon>Blastocladiaceae</taxon>
        <taxon>Allomyces</taxon>
    </lineage>
</organism>
<feature type="binding site" evidence="9">
    <location>
        <position position="155"/>
    </location>
    <ligand>
        <name>Cu cation</name>
        <dbReference type="ChEBI" id="CHEBI:23378"/>
    </ligand>
</feature>
<comment type="similarity">
    <text evidence="2 8">Belongs to the SCO1/2 family.</text>
</comment>
<dbReference type="PANTHER" id="PTHR12151:SF5">
    <property type="entry name" value="AT19154P"/>
    <property type="match status" value="1"/>
</dbReference>
<evidence type="ECO:0000256" key="1">
    <source>
        <dbReference type="ARBA" id="ARBA00004273"/>
    </source>
</evidence>
<dbReference type="FunFam" id="3.40.30.10:FF:000013">
    <property type="entry name" value="Blast:Protein SCO1 homolog, mitochondrial"/>
    <property type="match status" value="1"/>
</dbReference>
<keyword evidence="6 8" id="KW-0496">Mitochondrion</keyword>
<feature type="binding site" evidence="9">
    <location>
        <position position="151"/>
    </location>
    <ligand>
        <name>Cu cation</name>
        <dbReference type="ChEBI" id="CHEBI:23378"/>
    </ligand>
</feature>
<dbReference type="GO" id="GO:0016531">
    <property type="term" value="F:copper chaperone activity"/>
    <property type="evidence" value="ECO:0007669"/>
    <property type="project" value="InterPro"/>
</dbReference>
<evidence type="ECO:0000256" key="5">
    <source>
        <dbReference type="ARBA" id="ARBA00023008"/>
    </source>
</evidence>
<keyword evidence="4 8" id="KW-0999">Mitochondrion inner membrane</keyword>
<keyword evidence="12" id="KW-1185">Reference proteome</keyword>
<dbReference type="VEuPathDB" id="FungiDB:AMAG_12336"/>
<evidence type="ECO:0000256" key="9">
    <source>
        <dbReference type="PIRSR" id="PIRSR037736-1"/>
    </source>
</evidence>
<dbReference type="PANTHER" id="PTHR12151">
    <property type="entry name" value="ELECTRON TRANSPORT PROTIN SCO1/SENC FAMILY MEMBER"/>
    <property type="match status" value="1"/>
</dbReference>
<keyword evidence="3 9" id="KW-0479">Metal-binding</keyword>
<dbReference type="eggNOG" id="KOG2792">
    <property type="taxonomic scope" value="Eukaryota"/>
</dbReference>
<dbReference type="Proteomes" id="UP000054350">
    <property type="component" value="Unassembled WGS sequence"/>
</dbReference>
<accession>A0A0L0SY55</accession>
<dbReference type="InterPro" id="IPR017276">
    <property type="entry name" value="Synth_of_cyt-c-oxidase_Sco1/2"/>
</dbReference>
<dbReference type="EMBL" id="GG745352">
    <property type="protein sequence ID" value="KNE67269.1"/>
    <property type="molecule type" value="Genomic_DNA"/>
</dbReference>
<dbReference type="AlphaFoldDB" id="A0A0L0SY55"/>
<dbReference type="CDD" id="cd02968">
    <property type="entry name" value="SCO"/>
    <property type="match status" value="1"/>
</dbReference>
<evidence type="ECO:0008006" key="13">
    <source>
        <dbReference type="Google" id="ProtNLM"/>
    </source>
</evidence>
<evidence type="ECO:0000256" key="7">
    <source>
        <dbReference type="ARBA" id="ARBA00023136"/>
    </source>
</evidence>
<evidence type="ECO:0000313" key="12">
    <source>
        <dbReference type="Proteomes" id="UP000054350"/>
    </source>
</evidence>
<dbReference type="PIRSF" id="PIRSF037736">
    <property type="entry name" value="SCO1"/>
    <property type="match status" value="1"/>
</dbReference>
<dbReference type="InterPro" id="IPR003782">
    <property type="entry name" value="SCO1/SenC"/>
</dbReference>
<dbReference type="STRING" id="578462.A0A0L0SY55"/>
<dbReference type="GO" id="GO:0005507">
    <property type="term" value="F:copper ion binding"/>
    <property type="evidence" value="ECO:0007669"/>
    <property type="project" value="InterPro"/>
</dbReference>
<keyword evidence="7" id="KW-0472">Membrane</keyword>
<evidence type="ECO:0000256" key="3">
    <source>
        <dbReference type="ARBA" id="ARBA00022723"/>
    </source>
</evidence>
<keyword evidence="5 9" id="KW-0186">Copper</keyword>
<dbReference type="Gene3D" id="3.40.30.10">
    <property type="entry name" value="Glutaredoxin"/>
    <property type="match status" value="1"/>
</dbReference>
<evidence type="ECO:0000256" key="10">
    <source>
        <dbReference type="PIRSR" id="PIRSR603782-2"/>
    </source>
</evidence>
<evidence type="ECO:0000313" key="11">
    <source>
        <dbReference type="EMBL" id="KNE67269.1"/>
    </source>
</evidence>
<dbReference type="OrthoDB" id="270009at2759"/>
<evidence type="ECO:0000256" key="8">
    <source>
        <dbReference type="PIRNR" id="PIRNR037736"/>
    </source>
</evidence>
<reference evidence="11 12" key="1">
    <citation type="submission" date="2009-11" db="EMBL/GenBank/DDBJ databases">
        <title>Annotation of Allomyces macrogynus ATCC 38327.</title>
        <authorList>
            <consortium name="The Broad Institute Genome Sequencing Platform"/>
            <person name="Russ C."/>
            <person name="Cuomo C."/>
            <person name="Burger G."/>
            <person name="Gray M.W."/>
            <person name="Holland P.W.H."/>
            <person name="King N."/>
            <person name="Lang F.B.F."/>
            <person name="Roger A.J."/>
            <person name="Ruiz-Trillo I."/>
            <person name="Young S.K."/>
            <person name="Zeng Q."/>
            <person name="Gargeya S."/>
            <person name="Fitzgerald M."/>
            <person name="Haas B."/>
            <person name="Abouelleil A."/>
            <person name="Alvarado L."/>
            <person name="Arachchi H.M."/>
            <person name="Berlin A."/>
            <person name="Chapman S.B."/>
            <person name="Gearin G."/>
            <person name="Goldberg J."/>
            <person name="Griggs A."/>
            <person name="Gujja S."/>
            <person name="Hansen M."/>
            <person name="Heiman D."/>
            <person name="Howarth C."/>
            <person name="Larimer J."/>
            <person name="Lui A."/>
            <person name="MacDonald P.J.P."/>
            <person name="McCowen C."/>
            <person name="Montmayeur A."/>
            <person name="Murphy C."/>
            <person name="Neiman D."/>
            <person name="Pearson M."/>
            <person name="Priest M."/>
            <person name="Roberts A."/>
            <person name="Saif S."/>
            <person name="Shea T."/>
            <person name="Sisk P."/>
            <person name="Stolte C."/>
            <person name="Sykes S."/>
            <person name="Wortman J."/>
            <person name="Nusbaum C."/>
            <person name="Birren B."/>
        </authorList>
    </citation>
    <scope>NUCLEOTIDE SEQUENCE [LARGE SCALE GENOMIC DNA]</scope>
    <source>
        <strain evidence="11 12">ATCC 38327</strain>
    </source>
</reference>
<dbReference type="OMA" id="MLYFRVE"/>
<sequence length="289" mass="31900">MLRSVLPTLARRTILATTPSSLAARVLTLPLSRAPARPAAAASWRRTFATAPQEPVKGNKVRSYVESEGRFSSLAYRSLGLMLLTGAAIYLYFDIEKEKARQVIEARNADQAVGKPKLGGPFSLIDTNGKPVTDADFRGKFMLLYFGFTNCPDVCPEELEKMATALDSLDPTMSTKITPIFISVDPKRDDIAAVRDYVAEFHPRLVGLTGTYDQVKAAAKAYRVYFSSPPPEENVDDDYLVDHSIFFYLMDPQGAFVDAYGKNLMADQVAARMRARVEAWEKTEGPIAA</sequence>
<dbReference type="GO" id="GO:0006878">
    <property type="term" value="P:intracellular copper ion homeostasis"/>
    <property type="evidence" value="ECO:0007669"/>
    <property type="project" value="UniProtKB-UniRule"/>
</dbReference>
<keyword evidence="10" id="KW-1015">Disulfide bond</keyword>
<feature type="disulfide bond" description="Redox-active" evidence="10">
    <location>
        <begin position="151"/>
        <end position="155"/>
    </location>
</feature>
<dbReference type="SUPFAM" id="SSF52833">
    <property type="entry name" value="Thioredoxin-like"/>
    <property type="match status" value="1"/>
</dbReference>
<dbReference type="Pfam" id="PF02630">
    <property type="entry name" value="SCO1-SenC"/>
    <property type="match status" value="1"/>
</dbReference>
<proteinExistence type="inferred from homology"/>
<dbReference type="GO" id="GO:0005743">
    <property type="term" value="C:mitochondrial inner membrane"/>
    <property type="evidence" value="ECO:0007669"/>
    <property type="project" value="UniProtKB-SubCell"/>
</dbReference>